<keyword evidence="11" id="KW-1185">Reference proteome</keyword>
<feature type="binding site" evidence="6">
    <location>
        <position position="102"/>
    </location>
    <ligand>
        <name>(6R)-10-formyltetrahydrofolate</name>
        <dbReference type="ChEBI" id="CHEBI:195366"/>
    </ligand>
</feature>
<dbReference type="RefSeq" id="WP_264846976.1">
    <property type="nucleotide sequence ID" value="NZ_BPMA01000037.1"/>
</dbReference>
<dbReference type="PANTHER" id="PTHR43369">
    <property type="entry name" value="PHOSPHORIBOSYLGLYCINAMIDE FORMYLTRANSFERASE"/>
    <property type="match status" value="1"/>
</dbReference>
<feature type="binding site" evidence="6">
    <location>
        <position position="58"/>
    </location>
    <ligand>
        <name>(6R)-10-formyltetrahydrofolate</name>
        <dbReference type="ChEBI" id="CHEBI:195366"/>
    </ligand>
</feature>
<dbReference type="GO" id="GO:0005829">
    <property type="term" value="C:cytosol"/>
    <property type="evidence" value="ECO:0007669"/>
    <property type="project" value="TreeGrafter"/>
</dbReference>
<dbReference type="AlphaFoldDB" id="A0AAV5AZQ2"/>
<dbReference type="Pfam" id="PF00551">
    <property type="entry name" value="Formyl_trans_N"/>
    <property type="match status" value="1"/>
</dbReference>
<dbReference type="GO" id="GO:0006189">
    <property type="term" value="P:'de novo' IMP biosynthetic process"/>
    <property type="evidence" value="ECO:0007669"/>
    <property type="project" value="UniProtKB-UniRule"/>
</dbReference>
<dbReference type="PANTHER" id="PTHR43369:SF2">
    <property type="entry name" value="PHOSPHORIBOSYLGLYCINAMIDE FORMYLTRANSFERASE"/>
    <property type="match status" value="1"/>
</dbReference>
<dbReference type="EMBL" id="BQKB01000053">
    <property type="protein sequence ID" value="GJM53932.1"/>
    <property type="molecule type" value="Genomic_DNA"/>
</dbReference>
<feature type="binding site" evidence="6">
    <location>
        <begin position="12"/>
        <end position="14"/>
    </location>
    <ligand>
        <name>N(1)-(5-phospho-beta-D-ribosyl)glycinamide</name>
        <dbReference type="ChEBI" id="CHEBI:143788"/>
    </ligand>
</feature>
<proteinExistence type="inferred from homology"/>
<gene>
    <name evidence="6 8" type="primary">purN</name>
    <name evidence="8" type="ORF">RCZ15_14100</name>
    <name evidence="9" type="ORF">RCZ16_22480</name>
</gene>
<dbReference type="Proteomes" id="UP001207736">
    <property type="component" value="Unassembled WGS sequence"/>
</dbReference>
<dbReference type="Proteomes" id="UP001208692">
    <property type="component" value="Unassembled WGS sequence"/>
</dbReference>
<feature type="domain" description="Formyl transferase N-terminal" evidence="7">
    <location>
        <begin position="2"/>
        <end position="181"/>
    </location>
</feature>
<evidence type="ECO:0000256" key="5">
    <source>
        <dbReference type="ARBA" id="ARBA00047664"/>
    </source>
</evidence>
<evidence type="ECO:0000313" key="10">
    <source>
        <dbReference type="Proteomes" id="UP001207736"/>
    </source>
</evidence>
<name>A0AAV5AZQ2_9FLAO</name>
<comment type="similarity">
    <text evidence="4 6">Belongs to the GART family.</text>
</comment>
<evidence type="ECO:0000313" key="9">
    <source>
        <dbReference type="EMBL" id="GJM53932.1"/>
    </source>
</evidence>
<comment type="caution">
    <text evidence="8">The sequence shown here is derived from an EMBL/GenBank/DDBJ whole genome shotgun (WGS) entry which is preliminary data.</text>
</comment>
<comment type="function">
    <text evidence="6">Catalyzes the transfer of a formyl group from 10-formyltetrahydrofolate to 5-phospho-ribosyl-glycinamide (GAR), producing 5-phospho-ribosyl-N-formylglycinamide (FGAR) and tetrahydrofolate.</text>
</comment>
<keyword evidence="3 6" id="KW-0658">Purine biosynthesis</keyword>
<dbReference type="Gene3D" id="3.40.50.170">
    <property type="entry name" value="Formyl transferase, N-terminal domain"/>
    <property type="match status" value="1"/>
</dbReference>
<reference evidence="8 11" key="1">
    <citation type="submission" date="2021-11" db="EMBL/GenBank/DDBJ databases">
        <title>Draft genome sequence of Capnocytophaga sp. strain KC07075 isolated from cat oral cavity.</title>
        <authorList>
            <person name="Suzuki M."/>
            <person name="Imaoka K."/>
            <person name="Kimura M."/>
            <person name="Morikawa S."/>
            <person name="Maeda K."/>
        </authorList>
    </citation>
    <scope>NUCLEOTIDE SEQUENCE</scope>
    <source>
        <strain evidence="8">KC07075</strain>
        <strain evidence="9 11">KC07079</strain>
    </source>
</reference>
<dbReference type="InterPro" id="IPR004607">
    <property type="entry name" value="GART"/>
</dbReference>
<evidence type="ECO:0000313" key="8">
    <source>
        <dbReference type="EMBL" id="GJM50437.1"/>
    </source>
</evidence>
<comment type="caution">
    <text evidence="6">Lacks conserved residue(s) required for the propagation of feature annotation.</text>
</comment>
<feature type="active site" description="Proton donor" evidence="6">
    <location>
        <position position="104"/>
    </location>
</feature>
<dbReference type="GO" id="GO:0004644">
    <property type="term" value="F:phosphoribosylglycinamide formyltransferase activity"/>
    <property type="evidence" value="ECO:0007669"/>
    <property type="project" value="UniProtKB-UniRule"/>
</dbReference>
<feature type="site" description="Raises pKa of active site His" evidence="6">
    <location>
        <position position="145"/>
    </location>
</feature>
<comment type="catalytic activity">
    <reaction evidence="5 6">
        <text>N(1)-(5-phospho-beta-D-ribosyl)glycinamide + (6R)-10-formyltetrahydrofolate = N(2)-formyl-N(1)-(5-phospho-beta-D-ribosyl)glycinamide + (6S)-5,6,7,8-tetrahydrofolate + H(+)</text>
        <dbReference type="Rhea" id="RHEA:15053"/>
        <dbReference type="ChEBI" id="CHEBI:15378"/>
        <dbReference type="ChEBI" id="CHEBI:57453"/>
        <dbReference type="ChEBI" id="CHEBI:143788"/>
        <dbReference type="ChEBI" id="CHEBI:147286"/>
        <dbReference type="ChEBI" id="CHEBI:195366"/>
        <dbReference type="EC" id="2.1.2.2"/>
    </reaction>
</comment>
<evidence type="ECO:0000259" key="7">
    <source>
        <dbReference type="Pfam" id="PF00551"/>
    </source>
</evidence>
<comment type="pathway">
    <text evidence="1 6">Purine metabolism; IMP biosynthesis via de novo pathway; N(2)-formyl-N(1)-(5-phospho-D-ribosyl)glycinamide from N(1)-(5-phospho-D-ribosyl)glycinamide (10-formyl THF route): step 1/1.</text>
</comment>
<dbReference type="SUPFAM" id="SSF53328">
    <property type="entry name" value="Formyltransferase"/>
    <property type="match status" value="1"/>
</dbReference>
<dbReference type="EMBL" id="BQKA01000027">
    <property type="protein sequence ID" value="GJM50437.1"/>
    <property type="molecule type" value="Genomic_DNA"/>
</dbReference>
<sequence length="187" mass="21389">MKKIVIFASGSGSNAERIYEYFAQNDLIEIALILTNNPQAGVLERAKRLAVPSIVFDRKTLYKTDFIQVLLQHINPNLIILAGFLWKFPDKIISDFPNKIINIHPSLLPKYGGKGMYGMHVHRAVISDKQKQSGITIHYVNEHYDQGEVIHQATTDVFSNDTPESLAQRIHNLEYEFFPKIIQKLLQ</sequence>
<dbReference type="InterPro" id="IPR002376">
    <property type="entry name" value="Formyl_transf_N"/>
</dbReference>
<evidence type="ECO:0000256" key="3">
    <source>
        <dbReference type="ARBA" id="ARBA00022755"/>
    </source>
</evidence>
<protein>
    <recommendedName>
        <fullName evidence="6">Phosphoribosylglycinamide formyltransferase</fullName>
        <ecNumber evidence="6">2.1.2.2</ecNumber>
    </recommendedName>
    <alternativeName>
        <fullName evidence="6">5'-phosphoribosylglycinamide transformylase</fullName>
    </alternativeName>
    <alternativeName>
        <fullName evidence="6">GAR transformylase</fullName>
        <shortName evidence="6">GART</shortName>
    </alternativeName>
</protein>
<evidence type="ECO:0000313" key="11">
    <source>
        <dbReference type="Proteomes" id="UP001208692"/>
    </source>
</evidence>
<dbReference type="InterPro" id="IPR036477">
    <property type="entry name" value="Formyl_transf_N_sf"/>
</dbReference>
<dbReference type="PROSITE" id="PS00373">
    <property type="entry name" value="GART"/>
    <property type="match status" value="1"/>
</dbReference>
<dbReference type="EC" id="2.1.2.2" evidence="6"/>
<dbReference type="HAMAP" id="MF_01930">
    <property type="entry name" value="PurN"/>
    <property type="match status" value="1"/>
</dbReference>
<accession>A0AAV5AZQ2</accession>
<evidence type="ECO:0000256" key="6">
    <source>
        <dbReference type="HAMAP-Rule" id="MF_01930"/>
    </source>
</evidence>
<evidence type="ECO:0000256" key="4">
    <source>
        <dbReference type="ARBA" id="ARBA00038440"/>
    </source>
</evidence>
<evidence type="ECO:0000256" key="2">
    <source>
        <dbReference type="ARBA" id="ARBA00022679"/>
    </source>
</evidence>
<dbReference type="InterPro" id="IPR001555">
    <property type="entry name" value="GART_AS"/>
</dbReference>
<dbReference type="CDD" id="cd08645">
    <property type="entry name" value="FMT_core_GART"/>
    <property type="match status" value="1"/>
</dbReference>
<evidence type="ECO:0000256" key="1">
    <source>
        <dbReference type="ARBA" id="ARBA00005054"/>
    </source>
</evidence>
<organism evidence="8 10">
    <name type="scientific">Capnocytophaga catalasegens</name>
    <dbReference type="NCBI Taxonomy" id="1004260"/>
    <lineage>
        <taxon>Bacteria</taxon>
        <taxon>Pseudomonadati</taxon>
        <taxon>Bacteroidota</taxon>
        <taxon>Flavobacteriia</taxon>
        <taxon>Flavobacteriales</taxon>
        <taxon>Flavobacteriaceae</taxon>
        <taxon>Capnocytophaga</taxon>
    </lineage>
</organism>
<keyword evidence="2 6" id="KW-0808">Transferase</keyword>